<keyword evidence="6" id="KW-1185">Reference proteome</keyword>
<dbReference type="Gene3D" id="3.40.630.30">
    <property type="match status" value="1"/>
</dbReference>
<dbReference type="SUPFAM" id="SSF55729">
    <property type="entry name" value="Acyl-CoA N-acyltransferases (Nat)"/>
    <property type="match status" value="1"/>
</dbReference>
<feature type="region of interest" description="Disordered" evidence="3">
    <location>
        <begin position="1"/>
        <end position="21"/>
    </location>
</feature>
<dbReference type="EC" id="2.3.1.-" evidence="5"/>
<keyword evidence="2 5" id="KW-0012">Acyltransferase</keyword>
<dbReference type="PROSITE" id="PS51186">
    <property type="entry name" value="GNAT"/>
    <property type="match status" value="1"/>
</dbReference>
<name>A0A2Z3YM05_9CORY</name>
<evidence type="ECO:0000256" key="2">
    <source>
        <dbReference type="ARBA" id="ARBA00023315"/>
    </source>
</evidence>
<keyword evidence="1 5" id="KW-0808">Transferase</keyword>
<sequence length="256" mass="28170">MHRGKESTGYESFGVKLRSGTGDMPDPSGVRLCAMTDTIIVAGTDSPEAAPLVAELDLEYASRYEDYEGFARDEDAPEELDLFPPLVFEQPLGTLLLVRRDGQTVAGGAFMYLDEETAEVKRVWTSSSHRREGLSRRVMAALEAAAADRGYRRIYLTTGPRQPEAVGLYRSLGYTPLFDLDANWEDIAHLAFEKELQGRSPGPGVSERVGPELADRAARQRAAVAATYRWRERPAVRLGGVDRPEHSSRGTAVPAE</sequence>
<dbReference type="AlphaFoldDB" id="A0A2Z3YM05"/>
<evidence type="ECO:0000259" key="4">
    <source>
        <dbReference type="PROSITE" id="PS51186"/>
    </source>
</evidence>
<dbReference type="KEGG" id="cpre:Csp1_08270"/>
<protein>
    <submittedName>
        <fullName evidence="5">Acetyltransferase</fullName>
        <ecNumber evidence="5">2.3.1.-</ecNumber>
    </submittedName>
</protein>
<dbReference type="InterPro" id="IPR016181">
    <property type="entry name" value="Acyl_CoA_acyltransferase"/>
</dbReference>
<dbReference type="Pfam" id="PF00583">
    <property type="entry name" value="Acetyltransf_1"/>
    <property type="match status" value="1"/>
</dbReference>
<dbReference type="GO" id="GO:0016747">
    <property type="term" value="F:acyltransferase activity, transferring groups other than amino-acyl groups"/>
    <property type="evidence" value="ECO:0007669"/>
    <property type="project" value="InterPro"/>
</dbReference>
<proteinExistence type="predicted"/>
<dbReference type="InterPro" id="IPR000182">
    <property type="entry name" value="GNAT_dom"/>
</dbReference>
<gene>
    <name evidence="5" type="ORF">Csp1_08270</name>
</gene>
<evidence type="ECO:0000256" key="3">
    <source>
        <dbReference type="SAM" id="MobiDB-lite"/>
    </source>
</evidence>
<evidence type="ECO:0000256" key="1">
    <source>
        <dbReference type="ARBA" id="ARBA00022679"/>
    </source>
</evidence>
<dbReference type="Proteomes" id="UP000247696">
    <property type="component" value="Chromosome"/>
</dbReference>
<evidence type="ECO:0000313" key="6">
    <source>
        <dbReference type="Proteomes" id="UP000247696"/>
    </source>
</evidence>
<feature type="domain" description="N-acetyltransferase" evidence="4">
    <location>
        <begin position="54"/>
        <end position="197"/>
    </location>
</feature>
<dbReference type="CDD" id="cd04301">
    <property type="entry name" value="NAT_SF"/>
    <property type="match status" value="1"/>
</dbReference>
<feature type="region of interest" description="Disordered" evidence="3">
    <location>
        <begin position="237"/>
        <end position="256"/>
    </location>
</feature>
<feature type="compositionally biased region" description="Basic and acidic residues" evidence="3">
    <location>
        <begin position="237"/>
        <end position="248"/>
    </location>
</feature>
<dbReference type="PANTHER" id="PTHR43877:SF2">
    <property type="entry name" value="AMINOALKYLPHOSPHONATE N-ACETYLTRANSFERASE-RELATED"/>
    <property type="match status" value="1"/>
</dbReference>
<dbReference type="PANTHER" id="PTHR43877">
    <property type="entry name" value="AMINOALKYLPHOSPHONATE N-ACETYLTRANSFERASE-RELATED-RELATED"/>
    <property type="match status" value="1"/>
</dbReference>
<evidence type="ECO:0000313" key="5">
    <source>
        <dbReference type="EMBL" id="AWT25635.1"/>
    </source>
</evidence>
<accession>A0A2Z3YM05</accession>
<organism evidence="5 6">
    <name type="scientific">Corynebacterium provencense</name>
    <dbReference type="NCBI Taxonomy" id="1737425"/>
    <lineage>
        <taxon>Bacteria</taxon>
        <taxon>Bacillati</taxon>
        <taxon>Actinomycetota</taxon>
        <taxon>Actinomycetes</taxon>
        <taxon>Mycobacteriales</taxon>
        <taxon>Corynebacteriaceae</taxon>
        <taxon>Corynebacterium</taxon>
    </lineage>
</organism>
<dbReference type="InterPro" id="IPR050832">
    <property type="entry name" value="Bact_Acetyltransf"/>
</dbReference>
<dbReference type="EMBL" id="CP024988">
    <property type="protein sequence ID" value="AWT25635.1"/>
    <property type="molecule type" value="Genomic_DNA"/>
</dbReference>
<dbReference type="STRING" id="1737425.GCA_900049755_00464"/>
<reference evidence="6" key="1">
    <citation type="submission" date="2017-11" db="EMBL/GenBank/DDBJ databases">
        <title>Otitis media/interna in a cat caused by the recently described species Corynebacterium provencense.</title>
        <authorList>
            <person name="Kittl S."/>
            <person name="Brodard I."/>
            <person name="Rychener L."/>
            <person name="Jores J."/>
            <person name="Roosje P."/>
            <person name="Gobeli Brawand S."/>
        </authorList>
    </citation>
    <scope>NUCLEOTIDE SEQUENCE [LARGE SCALE GENOMIC DNA]</scope>
    <source>
        <strain evidence="6">17KM38</strain>
    </source>
</reference>